<protein>
    <recommendedName>
        <fullName evidence="6">Thaumatin-like protein</fullName>
    </recommendedName>
</protein>
<feature type="disulfide bond" evidence="3">
    <location>
        <begin position="45"/>
        <end position="255"/>
    </location>
</feature>
<dbReference type="PROSITE" id="PS00316">
    <property type="entry name" value="THAUMATIN_1"/>
    <property type="match status" value="1"/>
</dbReference>
<organism evidence="4 5">
    <name type="scientific">Trapa incisa</name>
    <dbReference type="NCBI Taxonomy" id="236973"/>
    <lineage>
        <taxon>Eukaryota</taxon>
        <taxon>Viridiplantae</taxon>
        <taxon>Streptophyta</taxon>
        <taxon>Embryophyta</taxon>
        <taxon>Tracheophyta</taxon>
        <taxon>Spermatophyta</taxon>
        <taxon>Magnoliopsida</taxon>
        <taxon>eudicotyledons</taxon>
        <taxon>Gunneridae</taxon>
        <taxon>Pentapetalae</taxon>
        <taxon>rosids</taxon>
        <taxon>malvids</taxon>
        <taxon>Myrtales</taxon>
        <taxon>Lythraceae</taxon>
        <taxon>Trapa</taxon>
    </lineage>
</organism>
<evidence type="ECO:0000256" key="1">
    <source>
        <dbReference type="ARBA" id="ARBA00010607"/>
    </source>
</evidence>
<feature type="disulfide bond" evidence="3">
    <location>
        <begin position="108"/>
        <end position="113"/>
    </location>
</feature>
<dbReference type="Pfam" id="PF00314">
    <property type="entry name" value="Thaumatin"/>
    <property type="match status" value="1"/>
</dbReference>
<evidence type="ECO:0000313" key="4">
    <source>
        <dbReference type="EMBL" id="KAK4745697.1"/>
    </source>
</evidence>
<dbReference type="InterPro" id="IPR001938">
    <property type="entry name" value="Thaumatin"/>
</dbReference>
<evidence type="ECO:0000256" key="3">
    <source>
        <dbReference type="PIRSR" id="PIRSR002703-1"/>
    </source>
</evidence>
<evidence type="ECO:0000313" key="5">
    <source>
        <dbReference type="Proteomes" id="UP001345219"/>
    </source>
</evidence>
<dbReference type="InterPro" id="IPR017949">
    <property type="entry name" value="Thaumatin_CS"/>
</dbReference>
<name>A0AAN7GSR4_9MYRT</name>
<accession>A0AAN7GSR4</accession>
<dbReference type="PIRSF" id="PIRSF002703">
    <property type="entry name" value="Thaumatin"/>
    <property type="match status" value="1"/>
</dbReference>
<dbReference type="FunFam" id="2.60.110.10:FF:000002">
    <property type="entry name" value="Thaumatin-like protein 1a"/>
    <property type="match status" value="1"/>
</dbReference>
<feature type="disulfide bond" evidence="3">
    <location>
        <begin position="166"/>
        <end position="228"/>
    </location>
</feature>
<comment type="similarity">
    <text evidence="1">Belongs to the thaumatin family.</text>
</comment>
<evidence type="ECO:0000256" key="2">
    <source>
        <dbReference type="ARBA" id="ARBA00023157"/>
    </source>
</evidence>
<dbReference type="PROSITE" id="PS51367">
    <property type="entry name" value="THAUMATIN_2"/>
    <property type="match status" value="1"/>
</dbReference>
<dbReference type="AlphaFoldDB" id="A0AAN7GSR4"/>
<dbReference type="CDD" id="cd09218">
    <property type="entry name" value="TLP-PA"/>
    <property type="match status" value="1"/>
</dbReference>
<sequence>MDTWEFLKGICIVLYCIHAGAAIFCLPNKSGKVASSASFTLRSQCTYTVWSGTLSGNGPVLGGGGSELPPGSSIRLTAPSGWSGRFWGRTGCSFNRTTGAGNCSTGDCGGLKCTGGGVPPVTLVEFTLAASPADKDFYDVSLVDGYNIGMGVRPTGGTGDCQEAGCREGLNRRCPPELRVVDSATGKVVGCNSACLAFGRPEFCCTGDHSTPQTCTPSNYSAIFKAACPTAYSYAYDDATSICTCSGTDYVITFCPTN</sequence>
<dbReference type="InterPro" id="IPR037176">
    <property type="entry name" value="Osmotin/thaumatin-like_sf"/>
</dbReference>
<comment type="caution">
    <text evidence="4">The sequence shown here is derived from an EMBL/GenBank/DDBJ whole genome shotgun (WGS) entry which is preliminary data.</text>
</comment>
<reference evidence="4 5" key="1">
    <citation type="journal article" date="2023" name="Hortic Res">
        <title>Pangenome of water caltrop reveals structural variations and asymmetric subgenome divergence after allopolyploidization.</title>
        <authorList>
            <person name="Zhang X."/>
            <person name="Chen Y."/>
            <person name="Wang L."/>
            <person name="Yuan Y."/>
            <person name="Fang M."/>
            <person name="Shi L."/>
            <person name="Lu R."/>
            <person name="Comes H.P."/>
            <person name="Ma Y."/>
            <person name="Chen Y."/>
            <person name="Huang G."/>
            <person name="Zhou Y."/>
            <person name="Zheng Z."/>
            <person name="Qiu Y."/>
        </authorList>
    </citation>
    <scope>NUCLEOTIDE SEQUENCE [LARGE SCALE GENOMIC DNA]</scope>
    <source>
        <tissue evidence="4">Roots</tissue>
    </source>
</reference>
<feature type="disulfide bond" evidence="3">
    <location>
        <begin position="92"/>
        <end position="103"/>
    </location>
</feature>
<keyword evidence="2 3" id="KW-1015">Disulfide bond</keyword>
<proteinExistence type="inferred from homology"/>
<dbReference type="EMBL" id="JAXIOK010000021">
    <property type="protein sequence ID" value="KAK4745697.1"/>
    <property type="molecule type" value="Genomic_DNA"/>
</dbReference>
<dbReference type="Proteomes" id="UP001345219">
    <property type="component" value="Chromosome 10"/>
</dbReference>
<dbReference type="SUPFAM" id="SSF49870">
    <property type="entry name" value="Osmotin, thaumatin-like protein"/>
    <property type="match status" value="1"/>
</dbReference>
<dbReference type="SMART" id="SM00205">
    <property type="entry name" value="THN"/>
    <property type="match status" value="1"/>
</dbReference>
<gene>
    <name evidence="4" type="ORF">SAY87_012009</name>
</gene>
<feature type="disulfide bond" evidence="3">
    <location>
        <begin position="205"/>
        <end position="215"/>
    </location>
</feature>
<feature type="disulfide bond" evidence="3">
    <location>
        <begin position="174"/>
        <end position="191"/>
    </location>
</feature>
<feature type="disulfide bond" evidence="3">
    <location>
        <begin position="161"/>
        <end position="245"/>
    </location>
</feature>
<evidence type="ECO:0008006" key="6">
    <source>
        <dbReference type="Google" id="ProtNLM"/>
    </source>
</evidence>
<feature type="disulfide bond" evidence="3">
    <location>
        <begin position="195"/>
        <end position="204"/>
    </location>
</feature>
<dbReference type="Gene3D" id="2.60.110.10">
    <property type="entry name" value="Thaumatin"/>
    <property type="match status" value="1"/>
</dbReference>
<dbReference type="PANTHER" id="PTHR31048">
    <property type="entry name" value="OS03G0233200 PROTEIN"/>
    <property type="match status" value="1"/>
</dbReference>
<keyword evidence="5" id="KW-1185">Reference proteome</keyword>
<dbReference type="PRINTS" id="PR00347">
    <property type="entry name" value="THAUMATIN"/>
</dbReference>